<dbReference type="EMBL" id="JACBZX010000001">
    <property type="protein sequence ID" value="NYG37079.1"/>
    <property type="molecule type" value="Genomic_DNA"/>
</dbReference>
<comment type="caution">
    <text evidence="1">The sequence shown here is derived from an EMBL/GenBank/DDBJ whole genome shotgun (WGS) entry which is preliminary data.</text>
</comment>
<accession>A0A852X2H5</accession>
<reference evidence="1 2" key="1">
    <citation type="submission" date="2020-07" db="EMBL/GenBank/DDBJ databases">
        <title>Sequencing the genomes of 1000 actinobacteria strains.</title>
        <authorList>
            <person name="Klenk H.-P."/>
        </authorList>
    </citation>
    <scope>NUCLEOTIDE SEQUENCE [LARGE SCALE GENOMIC DNA]</scope>
    <source>
        <strain evidence="1 2">DSM 24723</strain>
    </source>
</reference>
<proteinExistence type="predicted"/>
<organism evidence="1 2">
    <name type="scientific">Janibacter alkaliphilus</name>
    <dbReference type="NCBI Taxonomy" id="1069963"/>
    <lineage>
        <taxon>Bacteria</taxon>
        <taxon>Bacillati</taxon>
        <taxon>Actinomycetota</taxon>
        <taxon>Actinomycetes</taxon>
        <taxon>Micrococcales</taxon>
        <taxon>Intrasporangiaceae</taxon>
        <taxon>Janibacter</taxon>
    </lineage>
</organism>
<keyword evidence="2" id="KW-1185">Reference proteome</keyword>
<dbReference type="Proteomes" id="UP000592181">
    <property type="component" value="Unassembled WGS sequence"/>
</dbReference>
<evidence type="ECO:0000313" key="1">
    <source>
        <dbReference type="EMBL" id="NYG37079.1"/>
    </source>
</evidence>
<evidence type="ECO:0000313" key="2">
    <source>
        <dbReference type="Proteomes" id="UP000592181"/>
    </source>
</evidence>
<gene>
    <name evidence="1" type="ORF">BJY28_001548</name>
</gene>
<sequence length="232" mass="25570">MRYTFSRVAPSGRDVQASWADERLSSEVSGVRFVGSSYGRGFQIGTTGFHDFAAEHHLRSASHRRLRVRGRELRIATGADKRTTIASLIGPRHELMTVFSGPAPTDHTLTGLFGVLRVSDSTSGMVVRPERNTLLEAVNEHVLLVGESHSSLDLPVPAEARRMKPRSKGADTAHGEVWRRPLHHGRRSRTAHDYAYIVGTRKGIGEAVAGPESKISSRTLLDWVDSIDIAWT</sequence>
<dbReference type="RefSeq" id="WP_179462506.1">
    <property type="nucleotide sequence ID" value="NZ_JACBZX010000001.1"/>
</dbReference>
<name>A0A852X2H5_9MICO</name>
<protein>
    <submittedName>
        <fullName evidence="1">Uncharacterized protein</fullName>
    </submittedName>
</protein>
<dbReference type="AlphaFoldDB" id="A0A852X2H5"/>